<name>A0A8E0S0V2_9TREM</name>
<dbReference type="EMBL" id="LUCM01001901">
    <property type="protein sequence ID" value="KAA0198179.1"/>
    <property type="molecule type" value="Genomic_DNA"/>
</dbReference>
<dbReference type="SUPFAM" id="SSF56112">
    <property type="entry name" value="Protein kinase-like (PK-like)"/>
    <property type="match status" value="1"/>
</dbReference>
<dbReference type="Gene3D" id="1.10.510.10">
    <property type="entry name" value="Transferase(Phosphotransferase) domain 1"/>
    <property type="match status" value="1"/>
</dbReference>
<dbReference type="InterPro" id="IPR000719">
    <property type="entry name" value="Prot_kinase_dom"/>
</dbReference>
<reference evidence="9" key="1">
    <citation type="submission" date="2019-05" db="EMBL/GenBank/DDBJ databases">
        <title>Annotation for the trematode Fasciolopsis buski.</title>
        <authorList>
            <person name="Choi Y.-J."/>
        </authorList>
    </citation>
    <scope>NUCLEOTIDE SEQUENCE</scope>
    <source>
        <strain evidence="9">HT</strain>
        <tissue evidence="9">Whole worm</tissue>
    </source>
</reference>
<evidence type="ECO:0000259" key="8">
    <source>
        <dbReference type="PROSITE" id="PS50011"/>
    </source>
</evidence>
<evidence type="ECO:0000313" key="10">
    <source>
        <dbReference type="Proteomes" id="UP000728185"/>
    </source>
</evidence>
<dbReference type="PANTHER" id="PTHR48013:SF15">
    <property type="entry name" value="DUAL SPECIFICITY MITOGEN-ACTIVATED PROTEIN KINASE KINASE 4"/>
    <property type="match status" value="1"/>
</dbReference>
<comment type="caution">
    <text evidence="9">The sequence shown here is derived from an EMBL/GenBank/DDBJ whole genome shotgun (WGS) entry which is preliminary data.</text>
</comment>
<evidence type="ECO:0000256" key="4">
    <source>
        <dbReference type="ARBA" id="ARBA00022777"/>
    </source>
</evidence>
<accession>A0A8E0S0V2</accession>
<dbReference type="Gene3D" id="3.30.200.20">
    <property type="entry name" value="Phosphorylase Kinase, domain 1"/>
    <property type="match status" value="1"/>
</dbReference>
<evidence type="ECO:0000256" key="1">
    <source>
        <dbReference type="ARBA" id="ARBA00022527"/>
    </source>
</evidence>
<keyword evidence="2" id="KW-0808">Transferase</keyword>
<evidence type="ECO:0000256" key="3">
    <source>
        <dbReference type="ARBA" id="ARBA00022741"/>
    </source>
</evidence>
<evidence type="ECO:0000313" key="9">
    <source>
        <dbReference type="EMBL" id="KAA0198179.1"/>
    </source>
</evidence>
<sequence>MRTRPDSGRARIALPPLGSGIGTPACGQVITPVPVGISAEANAVVGSETITIHARDLQKIDSLGRGSYGYVDKMVHRPSQQYFAVKHIPIHQENTNKAQIQKDLAVGMRSRCPYVVTCYCGLCYELEVLIVMELMDTSLDKLLEKVNAAGESFPETILAYIVHCVVTGLEYLHQELKIIHRDVKPSNILANRKGAVKVCDFGISGDLINSVAQTNLGTKTYLAPERIECSGNQGYRIQSDVWSLGLTVMELATGKPCYPGTNDVFQQLELVVLQEPPRLPADSRYSEELRTFTSMCLVKDEQKRANYVQLMKTDFLQRVDLESGREELVSFFNHYIGPVP</sequence>
<keyword evidence="3" id="KW-0547">Nucleotide-binding</keyword>
<evidence type="ECO:0000256" key="2">
    <source>
        <dbReference type="ARBA" id="ARBA00022679"/>
    </source>
</evidence>
<keyword evidence="5" id="KW-0067">ATP-binding</keyword>
<proteinExistence type="inferred from homology"/>
<dbReference type="OrthoDB" id="10252354at2759"/>
<dbReference type="PANTHER" id="PTHR48013">
    <property type="entry name" value="DUAL SPECIFICITY MITOGEN-ACTIVATED PROTEIN KINASE KINASE 5-RELATED"/>
    <property type="match status" value="1"/>
</dbReference>
<dbReference type="GO" id="GO:0005524">
    <property type="term" value="F:ATP binding"/>
    <property type="evidence" value="ECO:0007669"/>
    <property type="project" value="UniProtKB-KW"/>
</dbReference>
<dbReference type="SMART" id="SM00220">
    <property type="entry name" value="S_TKc"/>
    <property type="match status" value="1"/>
</dbReference>
<keyword evidence="10" id="KW-1185">Reference proteome</keyword>
<feature type="domain" description="Protein kinase" evidence="8">
    <location>
        <begin position="57"/>
        <end position="316"/>
    </location>
</feature>
<evidence type="ECO:0000256" key="7">
    <source>
        <dbReference type="ARBA" id="ARBA00038999"/>
    </source>
</evidence>
<dbReference type="InterPro" id="IPR011009">
    <property type="entry name" value="Kinase-like_dom_sf"/>
</dbReference>
<comment type="similarity">
    <text evidence="6">Belongs to the protein kinase superfamily. STE Ser/Thr protein kinase family. MAP kinase kinase subfamily.</text>
</comment>
<dbReference type="PROSITE" id="PS50011">
    <property type="entry name" value="PROTEIN_KINASE_DOM"/>
    <property type="match status" value="1"/>
</dbReference>
<dbReference type="GO" id="GO:0004674">
    <property type="term" value="F:protein serine/threonine kinase activity"/>
    <property type="evidence" value="ECO:0007669"/>
    <property type="project" value="UniProtKB-KW"/>
</dbReference>
<dbReference type="FunFam" id="3.30.200.20:FF:000040">
    <property type="entry name" value="Dual specificity mitogen-activated protein kinase kinase"/>
    <property type="match status" value="1"/>
</dbReference>
<protein>
    <recommendedName>
        <fullName evidence="7">mitogen-activated protein kinase kinase</fullName>
        <ecNumber evidence="7">2.7.12.2</ecNumber>
    </recommendedName>
</protein>
<dbReference type="EC" id="2.7.12.2" evidence="7"/>
<dbReference type="AlphaFoldDB" id="A0A8E0S0V2"/>
<gene>
    <name evidence="9" type="ORF">FBUS_08151</name>
</gene>
<organism evidence="9 10">
    <name type="scientific">Fasciolopsis buskii</name>
    <dbReference type="NCBI Taxonomy" id="27845"/>
    <lineage>
        <taxon>Eukaryota</taxon>
        <taxon>Metazoa</taxon>
        <taxon>Spiralia</taxon>
        <taxon>Lophotrochozoa</taxon>
        <taxon>Platyhelminthes</taxon>
        <taxon>Trematoda</taxon>
        <taxon>Digenea</taxon>
        <taxon>Plagiorchiida</taxon>
        <taxon>Echinostomata</taxon>
        <taxon>Echinostomatoidea</taxon>
        <taxon>Fasciolidae</taxon>
        <taxon>Fasciolopsis</taxon>
    </lineage>
</organism>
<dbReference type="Pfam" id="PF00069">
    <property type="entry name" value="Pkinase"/>
    <property type="match status" value="1"/>
</dbReference>
<evidence type="ECO:0000256" key="6">
    <source>
        <dbReference type="ARBA" id="ARBA00038035"/>
    </source>
</evidence>
<keyword evidence="1" id="KW-0723">Serine/threonine-protein kinase</keyword>
<keyword evidence="4 9" id="KW-0418">Kinase</keyword>
<evidence type="ECO:0000256" key="5">
    <source>
        <dbReference type="ARBA" id="ARBA00022840"/>
    </source>
</evidence>
<dbReference type="GO" id="GO:0004708">
    <property type="term" value="F:MAP kinase kinase activity"/>
    <property type="evidence" value="ECO:0007669"/>
    <property type="project" value="UniProtKB-EC"/>
</dbReference>
<dbReference type="Proteomes" id="UP000728185">
    <property type="component" value="Unassembled WGS sequence"/>
</dbReference>